<dbReference type="PANTHER" id="PTHR45669">
    <property type="entry name" value="GLUTAREDOXIN DOMAIN-CONTAINING CYSTEINE-RICH PROTEIN CG12206-RELATED"/>
    <property type="match status" value="1"/>
</dbReference>
<gene>
    <name evidence="2" type="ORF">HHK36_016139</name>
</gene>
<dbReference type="Gene3D" id="3.40.30.10">
    <property type="entry name" value="Glutaredoxin"/>
    <property type="match status" value="1"/>
</dbReference>
<organism evidence="2 3">
    <name type="scientific">Tetracentron sinense</name>
    <name type="common">Spur-leaf</name>
    <dbReference type="NCBI Taxonomy" id="13715"/>
    <lineage>
        <taxon>Eukaryota</taxon>
        <taxon>Viridiplantae</taxon>
        <taxon>Streptophyta</taxon>
        <taxon>Embryophyta</taxon>
        <taxon>Tracheophyta</taxon>
        <taxon>Spermatophyta</taxon>
        <taxon>Magnoliopsida</taxon>
        <taxon>Trochodendrales</taxon>
        <taxon>Trochodendraceae</taxon>
        <taxon>Tetracentron</taxon>
    </lineage>
</organism>
<dbReference type="OrthoDB" id="423313at2759"/>
<comment type="caution">
    <text evidence="2">The sequence shown here is derived from an EMBL/GenBank/DDBJ whole genome shotgun (WGS) entry which is preliminary data.</text>
</comment>
<dbReference type="EMBL" id="JABCRI010000011">
    <property type="protein sequence ID" value="KAF8397229.1"/>
    <property type="molecule type" value="Genomic_DNA"/>
</dbReference>
<dbReference type="OMA" id="PSCYYAP"/>
<sequence>MWPSWGRSPSRKVTLSSDFSCSSFKDIQHLFKEEHDEHHLPKKPSIFHRVRISSSVLRAWTSRPIQPDSAPQLPSSEPSISLAGAEKRIVVYSTSLRIVRKTFEDCRAVRSILRGFRVSIDERDLSMDAGFLEELQGILGRKKLTLPRVFIGGRYVGGADEIRQLYENGELKKFVEGFPAAESVACDGCGGYRFVLCDQCNGSHKCYWEKGGFRSCSACNENGLIRCSSCYSVAL</sequence>
<dbReference type="AlphaFoldDB" id="A0A834YWM8"/>
<evidence type="ECO:0000313" key="2">
    <source>
        <dbReference type="EMBL" id="KAF8397229.1"/>
    </source>
</evidence>
<dbReference type="PANTHER" id="PTHR45669:SF26">
    <property type="entry name" value="GLUTAREDOXIN DOMAIN-CONTAINING PROTEIN"/>
    <property type="match status" value="1"/>
</dbReference>
<reference evidence="2 3" key="1">
    <citation type="submission" date="2020-04" db="EMBL/GenBank/DDBJ databases">
        <title>Plant Genome Project.</title>
        <authorList>
            <person name="Zhang R.-G."/>
        </authorList>
    </citation>
    <scope>NUCLEOTIDE SEQUENCE [LARGE SCALE GENOMIC DNA]</scope>
    <source>
        <strain evidence="2">YNK0</strain>
        <tissue evidence="2">Leaf</tissue>
    </source>
</reference>
<dbReference type="Pfam" id="PF00462">
    <property type="entry name" value="Glutaredoxin"/>
    <property type="match status" value="1"/>
</dbReference>
<dbReference type="Proteomes" id="UP000655225">
    <property type="component" value="Unassembled WGS sequence"/>
</dbReference>
<dbReference type="InterPro" id="IPR002109">
    <property type="entry name" value="Glutaredoxin"/>
</dbReference>
<dbReference type="PROSITE" id="PS51354">
    <property type="entry name" value="GLUTAREDOXIN_2"/>
    <property type="match status" value="1"/>
</dbReference>
<keyword evidence="3" id="KW-1185">Reference proteome</keyword>
<dbReference type="Pfam" id="PF23733">
    <property type="entry name" value="GRXCR1-2_C"/>
    <property type="match status" value="1"/>
</dbReference>
<accession>A0A834YWM8</accession>
<proteinExistence type="predicted"/>
<dbReference type="InterPro" id="IPR036249">
    <property type="entry name" value="Thioredoxin-like_sf"/>
</dbReference>
<dbReference type="SUPFAM" id="SSF52833">
    <property type="entry name" value="Thioredoxin-like"/>
    <property type="match status" value="1"/>
</dbReference>
<evidence type="ECO:0000259" key="1">
    <source>
        <dbReference type="Pfam" id="PF00462"/>
    </source>
</evidence>
<name>A0A834YWM8_TETSI</name>
<dbReference type="CDD" id="cd03031">
    <property type="entry name" value="GRX_GRX_like"/>
    <property type="match status" value="1"/>
</dbReference>
<evidence type="ECO:0000313" key="3">
    <source>
        <dbReference type="Proteomes" id="UP000655225"/>
    </source>
</evidence>
<protein>
    <recommendedName>
        <fullName evidence="1">Glutaredoxin domain-containing protein</fullName>
    </recommendedName>
</protein>
<feature type="domain" description="Glutaredoxin" evidence="1">
    <location>
        <begin position="89"/>
        <end position="156"/>
    </location>
</feature>